<comment type="caution">
    <text evidence="7">The sequence shown here is derived from an EMBL/GenBank/DDBJ whole genome shotgun (WGS) entry which is preliminary data.</text>
</comment>
<dbReference type="Pfam" id="PF08281">
    <property type="entry name" value="Sigma70_r4_2"/>
    <property type="match status" value="1"/>
</dbReference>
<dbReference type="EMBL" id="BAAADJ010000047">
    <property type="protein sequence ID" value="GAA0336564.1"/>
    <property type="molecule type" value="Genomic_DNA"/>
</dbReference>
<keyword evidence="3" id="KW-0731">Sigma factor</keyword>
<dbReference type="InterPro" id="IPR013324">
    <property type="entry name" value="RNA_pol_sigma_r3/r4-like"/>
</dbReference>
<evidence type="ECO:0000259" key="5">
    <source>
        <dbReference type="Pfam" id="PF04542"/>
    </source>
</evidence>
<keyword evidence="4" id="KW-0804">Transcription</keyword>
<dbReference type="SUPFAM" id="SSF88946">
    <property type="entry name" value="Sigma2 domain of RNA polymerase sigma factors"/>
    <property type="match status" value="1"/>
</dbReference>
<evidence type="ECO:0000256" key="3">
    <source>
        <dbReference type="ARBA" id="ARBA00023082"/>
    </source>
</evidence>
<evidence type="ECO:0000256" key="4">
    <source>
        <dbReference type="ARBA" id="ARBA00023163"/>
    </source>
</evidence>
<dbReference type="Pfam" id="PF04542">
    <property type="entry name" value="Sigma70_r2"/>
    <property type="match status" value="1"/>
</dbReference>
<proteinExistence type="inferred from homology"/>
<dbReference type="NCBIfam" id="TIGR02937">
    <property type="entry name" value="sigma70-ECF"/>
    <property type="match status" value="1"/>
</dbReference>
<dbReference type="InterPro" id="IPR013249">
    <property type="entry name" value="RNA_pol_sigma70_r4_t2"/>
</dbReference>
<keyword evidence="2" id="KW-0805">Transcription regulation</keyword>
<feature type="domain" description="RNA polymerase sigma factor 70 region 4 type 2" evidence="6">
    <location>
        <begin position="101"/>
        <end position="153"/>
    </location>
</feature>
<dbReference type="SUPFAM" id="SSF88659">
    <property type="entry name" value="Sigma3 and sigma4 domains of RNA polymerase sigma factors"/>
    <property type="match status" value="1"/>
</dbReference>
<organism evidence="7 8">
    <name type="scientific">Bacillus carboniphilus</name>
    <dbReference type="NCBI Taxonomy" id="86663"/>
    <lineage>
        <taxon>Bacteria</taxon>
        <taxon>Bacillati</taxon>
        <taxon>Bacillota</taxon>
        <taxon>Bacilli</taxon>
        <taxon>Bacillales</taxon>
        <taxon>Bacillaceae</taxon>
        <taxon>Bacillus</taxon>
    </lineage>
</organism>
<dbReference type="Gene3D" id="1.10.1740.10">
    <property type="match status" value="1"/>
</dbReference>
<feature type="domain" description="RNA polymerase sigma-70 region 2" evidence="5">
    <location>
        <begin position="6"/>
        <end position="72"/>
    </location>
</feature>
<dbReference type="RefSeq" id="WP_343800189.1">
    <property type="nucleotide sequence ID" value="NZ_BAAADJ010000047.1"/>
</dbReference>
<sequence>MTWEELYLDFSDKVHHYILLMVGNEVLAEDLTHDVFIKVQRALGDFRGDSSYYSWIITIARNVVYDHWRRKKIVQFISFTSDREVDANTPEIILEKNEEILELYKIIKKLKVQYQEVIILRKIQELSISATAEALGCSTSRVKTITFRAMNALRAELRKNLHGGEDIGPQL</sequence>
<evidence type="ECO:0000256" key="1">
    <source>
        <dbReference type="ARBA" id="ARBA00010641"/>
    </source>
</evidence>
<dbReference type="InterPro" id="IPR014284">
    <property type="entry name" value="RNA_pol_sigma-70_dom"/>
</dbReference>
<dbReference type="CDD" id="cd06171">
    <property type="entry name" value="Sigma70_r4"/>
    <property type="match status" value="1"/>
</dbReference>
<protein>
    <submittedName>
        <fullName evidence="7">Uncharacterized protein</fullName>
    </submittedName>
</protein>
<dbReference type="PANTHER" id="PTHR43133:SF51">
    <property type="entry name" value="RNA POLYMERASE SIGMA FACTOR"/>
    <property type="match status" value="1"/>
</dbReference>
<dbReference type="Gene3D" id="1.10.10.10">
    <property type="entry name" value="Winged helix-like DNA-binding domain superfamily/Winged helix DNA-binding domain"/>
    <property type="match status" value="1"/>
</dbReference>
<keyword evidence="8" id="KW-1185">Reference proteome</keyword>
<evidence type="ECO:0000259" key="6">
    <source>
        <dbReference type="Pfam" id="PF08281"/>
    </source>
</evidence>
<accession>A0ABP3G777</accession>
<reference evidence="8" key="1">
    <citation type="journal article" date="2019" name="Int. J. Syst. Evol. Microbiol.">
        <title>The Global Catalogue of Microorganisms (GCM) 10K type strain sequencing project: providing services to taxonomists for standard genome sequencing and annotation.</title>
        <authorList>
            <consortium name="The Broad Institute Genomics Platform"/>
            <consortium name="The Broad Institute Genome Sequencing Center for Infectious Disease"/>
            <person name="Wu L."/>
            <person name="Ma J."/>
        </authorList>
    </citation>
    <scope>NUCLEOTIDE SEQUENCE [LARGE SCALE GENOMIC DNA]</scope>
    <source>
        <strain evidence="8">JCM 9731</strain>
    </source>
</reference>
<dbReference type="InterPro" id="IPR036388">
    <property type="entry name" value="WH-like_DNA-bd_sf"/>
</dbReference>
<dbReference type="PANTHER" id="PTHR43133">
    <property type="entry name" value="RNA POLYMERASE ECF-TYPE SIGMA FACTO"/>
    <property type="match status" value="1"/>
</dbReference>
<gene>
    <name evidence="7" type="ORF">GCM10008967_28660</name>
</gene>
<evidence type="ECO:0000256" key="2">
    <source>
        <dbReference type="ARBA" id="ARBA00023015"/>
    </source>
</evidence>
<evidence type="ECO:0000313" key="8">
    <source>
        <dbReference type="Proteomes" id="UP001500782"/>
    </source>
</evidence>
<evidence type="ECO:0000313" key="7">
    <source>
        <dbReference type="EMBL" id="GAA0336564.1"/>
    </source>
</evidence>
<dbReference type="InterPro" id="IPR007627">
    <property type="entry name" value="RNA_pol_sigma70_r2"/>
</dbReference>
<name>A0ABP3G777_9BACI</name>
<dbReference type="InterPro" id="IPR013325">
    <property type="entry name" value="RNA_pol_sigma_r2"/>
</dbReference>
<dbReference type="Proteomes" id="UP001500782">
    <property type="component" value="Unassembled WGS sequence"/>
</dbReference>
<dbReference type="InterPro" id="IPR039425">
    <property type="entry name" value="RNA_pol_sigma-70-like"/>
</dbReference>
<comment type="similarity">
    <text evidence="1">Belongs to the sigma-70 factor family. ECF subfamily.</text>
</comment>